<dbReference type="GO" id="GO:0140078">
    <property type="term" value="F:class I DNA-(apurinic or apyrimidinic site) endonuclease activity"/>
    <property type="evidence" value="ECO:0007669"/>
    <property type="project" value="UniProtKB-EC"/>
</dbReference>
<organism evidence="11 12">
    <name type="scientific">Natronincola peptidivorans</name>
    <dbReference type="NCBI Taxonomy" id="426128"/>
    <lineage>
        <taxon>Bacteria</taxon>
        <taxon>Bacillati</taxon>
        <taxon>Bacillota</taxon>
        <taxon>Clostridia</taxon>
        <taxon>Peptostreptococcales</taxon>
        <taxon>Natronincolaceae</taxon>
        <taxon>Natronincola</taxon>
    </lineage>
</organism>
<dbReference type="PANTHER" id="PTHR10242">
    <property type="entry name" value="8-OXOGUANINE DNA GLYCOSYLASE"/>
    <property type="match status" value="1"/>
</dbReference>
<evidence type="ECO:0000256" key="4">
    <source>
        <dbReference type="ARBA" id="ARBA00022801"/>
    </source>
</evidence>
<dbReference type="EMBL" id="FOHU01000002">
    <property type="protein sequence ID" value="SES87511.1"/>
    <property type="molecule type" value="Genomic_DNA"/>
</dbReference>
<dbReference type="AlphaFoldDB" id="A0A1I0A0E8"/>
<name>A0A1I0A0E8_9FIRM</name>
<feature type="domain" description="HhH-GPD" evidence="10">
    <location>
        <begin position="124"/>
        <end position="287"/>
    </location>
</feature>
<evidence type="ECO:0000256" key="2">
    <source>
        <dbReference type="ARBA" id="ARBA00012720"/>
    </source>
</evidence>
<reference evidence="11 12" key="1">
    <citation type="submission" date="2016-10" db="EMBL/GenBank/DDBJ databases">
        <authorList>
            <person name="de Groot N.N."/>
        </authorList>
    </citation>
    <scope>NUCLEOTIDE SEQUENCE [LARGE SCALE GENOMIC DNA]</scope>
    <source>
        <strain evidence="11 12">DSM 18979</strain>
    </source>
</reference>
<dbReference type="GO" id="GO:0006284">
    <property type="term" value="P:base-excision repair"/>
    <property type="evidence" value="ECO:0007669"/>
    <property type="project" value="InterPro"/>
</dbReference>
<dbReference type="Gene3D" id="3.30.310.260">
    <property type="match status" value="1"/>
</dbReference>
<evidence type="ECO:0000256" key="5">
    <source>
        <dbReference type="ARBA" id="ARBA00023204"/>
    </source>
</evidence>
<dbReference type="CDD" id="cd00056">
    <property type="entry name" value="ENDO3c"/>
    <property type="match status" value="1"/>
</dbReference>
<dbReference type="STRING" id="426128.SAMN05660297_00808"/>
<dbReference type="GO" id="GO:0003684">
    <property type="term" value="F:damaged DNA binding"/>
    <property type="evidence" value="ECO:0007669"/>
    <property type="project" value="InterPro"/>
</dbReference>
<evidence type="ECO:0000313" key="12">
    <source>
        <dbReference type="Proteomes" id="UP000199568"/>
    </source>
</evidence>
<dbReference type="OrthoDB" id="9798522at2"/>
<keyword evidence="6 11" id="KW-0456">Lyase</keyword>
<dbReference type="InterPro" id="IPR011257">
    <property type="entry name" value="DNA_glycosylase"/>
</dbReference>
<dbReference type="InterPro" id="IPR003265">
    <property type="entry name" value="HhH-GPD_domain"/>
</dbReference>
<evidence type="ECO:0000256" key="8">
    <source>
        <dbReference type="ARBA" id="ARBA00023295"/>
    </source>
</evidence>
<dbReference type="Pfam" id="PF07934">
    <property type="entry name" value="OGG_N"/>
    <property type="match status" value="1"/>
</dbReference>
<evidence type="ECO:0000256" key="6">
    <source>
        <dbReference type="ARBA" id="ARBA00023239"/>
    </source>
</evidence>
<dbReference type="EC" id="4.2.99.18" evidence="2"/>
<keyword evidence="5" id="KW-0234">DNA repair</keyword>
<evidence type="ECO:0000259" key="10">
    <source>
        <dbReference type="SMART" id="SM00478"/>
    </source>
</evidence>
<keyword evidence="3" id="KW-0227">DNA damage</keyword>
<dbReference type="SUPFAM" id="SSF55945">
    <property type="entry name" value="TATA-box binding protein-like"/>
    <property type="match status" value="1"/>
</dbReference>
<keyword evidence="12" id="KW-1185">Reference proteome</keyword>
<keyword evidence="7" id="KW-0511">Multifunctional enzyme</keyword>
<dbReference type="Gene3D" id="1.10.1670.10">
    <property type="entry name" value="Helix-hairpin-Helix base-excision DNA repair enzymes (C-terminal)"/>
    <property type="match status" value="1"/>
</dbReference>
<evidence type="ECO:0000256" key="7">
    <source>
        <dbReference type="ARBA" id="ARBA00023268"/>
    </source>
</evidence>
<dbReference type="InterPro" id="IPR023170">
    <property type="entry name" value="HhH_base_excis_C"/>
</dbReference>
<keyword evidence="4" id="KW-0378">Hydrolase</keyword>
<gene>
    <name evidence="11" type="ORF">SAMN05660297_00808</name>
</gene>
<dbReference type="Proteomes" id="UP000199568">
    <property type="component" value="Unassembled WGS sequence"/>
</dbReference>
<dbReference type="Gene3D" id="1.10.340.30">
    <property type="entry name" value="Hypothetical protein, domain 2"/>
    <property type="match status" value="1"/>
</dbReference>
<keyword evidence="8" id="KW-0326">Glycosidase</keyword>
<comment type="similarity">
    <text evidence="1">Belongs to the type-1 OGG1 family.</text>
</comment>
<evidence type="ECO:0000256" key="3">
    <source>
        <dbReference type="ARBA" id="ARBA00022763"/>
    </source>
</evidence>
<dbReference type="SUPFAM" id="SSF48150">
    <property type="entry name" value="DNA-glycosylase"/>
    <property type="match status" value="1"/>
</dbReference>
<proteinExistence type="inferred from homology"/>
<comment type="catalytic activity">
    <reaction evidence="9">
        <text>2'-deoxyribonucleotide-(2'-deoxyribose 5'-phosphate)-2'-deoxyribonucleotide-DNA = a 3'-end 2'-deoxyribonucleotide-(2,3-dehydro-2,3-deoxyribose 5'-phosphate)-DNA + a 5'-end 5'-phospho-2'-deoxyribonucleoside-DNA + H(+)</text>
        <dbReference type="Rhea" id="RHEA:66592"/>
        <dbReference type="Rhea" id="RHEA-COMP:13180"/>
        <dbReference type="Rhea" id="RHEA-COMP:16897"/>
        <dbReference type="Rhea" id="RHEA-COMP:17067"/>
        <dbReference type="ChEBI" id="CHEBI:15378"/>
        <dbReference type="ChEBI" id="CHEBI:136412"/>
        <dbReference type="ChEBI" id="CHEBI:157695"/>
        <dbReference type="ChEBI" id="CHEBI:167181"/>
        <dbReference type="EC" id="4.2.99.18"/>
    </reaction>
</comment>
<sequence>MQLDIQYKDNEVIIMKGKDFEPAHIFQCGQCFRWYKESDDSYTGIVQNKALNVGKIDGNIIFKNTNKEDFLDIWMDYFDLKTDYDEIKKKISRKDPIMQNAVSFGEGIRILKQEPWETLISFIISSNNNIPRIKASIEKLSEEYGEYLGVYCGKKRFGFPKPEVLAALSVEKIAACGTGYRASYIKSTAAAIAKAPTALETIKSLDIENCQRRLMEYQGVGPKVAQCILFFSMGKMEAFPVDVWVKRVMEHFYFHKETPASVIQQFAWEKYGGFAGYAQQYLFYYAREQGIGKK</sequence>
<protein>
    <recommendedName>
        <fullName evidence="2">DNA-(apurinic or apyrimidinic site) lyase</fullName>
        <ecNumber evidence="2">4.2.99.18</ecNumber>
    </recommendedName>
</protein>
<dbReference type="SMART" id="SM00478">
    <property type="entry name" value="ENDO3c"/>
    <property type="match status" value="1"/>
</dbReference>
<dbReference type="GO" id="GO:0006289">
    <property type="term" value="P:nucleotide-excision repair"/>
    <property type="evidence" value="ECO:0007669"/>
    <property type="project" value="InterPro"/>
</dbReference>
<dbReference type="InterPro" id="IPR052054">
    <property type="entry name" value="Oxidative_DNA_repair_enzyme"/>
</dbReference>
<accession>A0A1I0A0E8</accession>
<evidence type="ECO:0000256" key="9">
    <source>
        <dbReference type="ARBA" id="ARBA00044632"/>
    </source>
</evidence>
<dbReference type="PANTHER" id="PTHR10242:SF2">
    <property type="entry name" value="N-GLYCOSYLASE_DNA LYASE"/>
    <property type="match status" value="1"/>
</dbReference>
<evidence type="ECO:0000313" key="11">
    <source>
        <dbReference type="EMBL" id="SES87511.1"/>
    </source>
</evidence>
<evidence type="ECO:0000256" key="1">
    <source>
        <dbReference type="ARBA" id="ARBA00010679"/>
    </source>
</evidence>
<dbReference type="Pfam" id="PF00730">
    <property type="entry name" value="HhH-GPD"/>
    <property type="match status" value="1"/>
</dbReference>
<dbReference type="GO" id="GO:0008534">
    <property type="term" value="F:oxidized purine nucleobase lesion DNA N-glycosylase activity"/>
    <property type="evidence" value="ECO:0007669"/>
    <property type="project" value="InterPro"/>
</dbReference>
<dbReference type="InterPro" id="IPR012904">
    <property type="entry name" value="OGG_N"/>
</dbReference>